<protein>
    <submittedName>
        <fullName evidence="2">Putative hydrolase of the HAD superfamily</fullName>
    </submittedName>
</protein>
<dbReference type="Pfam" id="PF00702">
    <property type="entry name" value="Hydrolase"/>
    <property type="match status" value="1"/>
</dbReference>
<dbReference type="InterPro" id="IPR051540">
    <property type="entry name" value="S-2-haloacid_dehalogenase"/>
</dbReference>
<dbReference type="PANTHER" id="PTHR43316">
    <property type="entry name" value="HYDROLASE, HALOACID DELAHOGENASE-RELATED"/>
    <property type="match status" value="1"/>
</dbReference>
<proteinExistence type="predicted"/>
<evidence type="ECO:0000313" key="3">
    <source>
        <dbReference type="Proteomes" id="UP000539175"/>
    </source>
</evidence>
<organism evidence="2 3">
    <name type="scientific">Nitrospirillum iridis</name>
    <dbReference type="NCBI Taxonomy" id="765888"/>
    <lineage>
        <taxon>Bacteria</taxon>
        <taxon>Pseudomonadati</taxon>
        <taxon>Pseudomonadota</taxon>
        <taxon>Alphaproteobacteria</taxon>
        <taxon>Rhodospirillales</taxon>
        <taxon>Azospirillaceae</taxon>
        <taxon>Nitrospirillum</taxon>
    </lineage>
</organism>
<keyword evidence="3" id="KW-1185">Reference proteome</keyword>
<comment type="caution">
    <text evidence="2">The sequence shown here is derived from an EMBL/GenBank/DDBJ whole genome shotgun (WGS) entry which is preliminary data.</text>
</comment>
<sequence>MPGTGSPASLPPRVIALDGDDTLWHNEVMFSTSYAEFRDLLLRHSDLDQASIDTRLLAIERRNLVTYGYGIKGFTLSMIETALELTEGRIPGIAIETLVQRGRAMLAHPVELIDGAVEVIETLRERDHEVWLITKGDLFDQESKIARSGLADLFHRIEIVSEKDNGTYRRLLDRAGVHPTEFAMAGNSLKSDVLPVVALGGRGFHVPYHTTWAHEMVSGPIPHPYIELASLRELPSALGSR</sequence>
<dbReference type="EMBL" id="JACIIZ010000001">
    <property type="protein sequence ID" value="MBB6249548.1"/>
    <property type="molecule type" value="Genomic_DNA"/>
</dbReference>
<dbReference type="Gene3D" id="1.10.150.240">
    <property type="entry name" value="Putative phosphatase, domain 2"/>
    <property type="match status" value="1"/>
</dbReference>
<dbReference type="AlphaFoldDB" id="A0A7X0ASY2"/>
<accession>A0A7X0ASY2</accession>
<dbReference type="PANTHER" id="PTHR43316:SF8">
    <property type="entry name" value="HAD FAMILY HYDROLASE"/>
    <property type="match status" value="1"/>
</dbReference>
<dbReference type="InterPro" id="IPR036412">
    <property type="entry name" value="HAD-like_sf"/>
</dbReference>
<dbReference type="SFLD" id="SFLDG01129">
    <property type="entry name" value="C1.5:_HAD__Beta-PGM__Phosphata"/>
    <property type="match status" value="1"/>
</dbReference>
<dbReference type="SFLD" id="SFLDS00003">
    <property type="entry name" value="Haloacid_Dehalogenase"/>
    <property type="match status" value="1"/>
</dbReference>
<reference evidence="2 3" key="1">
    <citation type="submission" date="2020-08" db="EMBL/GenBank/DDBJ databases">
        <title>Genomic Encyclopedia of Type Strains, Phase IV (KMG-IV): sequencing the most valuable type-strain genomes for metagenomic binning, comparative biology and taxonomic classification.</title>
        <authorList>
            <person name="Goeker M."/>
        </authorList>
    </citation>
    <scope>NUCLEOTIDE SEQUENCE [LARGE SCALE GENOMIC DNA]</scope>
    <source>
        <strain evidence="2 3">DSM 22198</strain>
    </source>
</reference>
<gene>
    <name evidence="2" type="ORF">FHS74_000081</name>
</gene>
<name>A0A7X0ASY2_9PROT</name>
<evidence type="ECO:0000256" key="1">
    <source>
        <dbReference type="ARBA" id="ARBA00022801"/>
    </source>
</evidence>
<dbReference type="GO" id="GO:0016787">
    <property type="term" value="F:hydrolase activity"/>
    <property type="evidence" value="ECO:0007669"/>
    <property type="project" value="UniProtKB-KW"/>
</dbReference>
<keyword evidence="1 2" id="KW-0378">Hydrolase</keyword>
<dbReference type="InterPro" id="IPR023198">
    <property type="entry name" value="PGP-like_dom2"/>
</dbReference>
<dbReference type="Proteomes" id="UP000539175">
    <property type="component" value="Unassembled WGS sequence"/>
</dbReference>
<dbReference type="Gene3D" id="3.40.50.1000">
    <property type="entry name" value="HAD superfamily/HAD-like"/>
    <property type="match status" value="1"/>
</dbReference>
<dbReference type="SUPFAM" id="SSF56784">
    <property type="entry name" value="HAD-like"/>
    <property type="match status" value="1"/>
</dbReference>
<dbReference type="InterPro" id="IPR023214">
    <property type="entry name" value="HAD_sf"/>
</dbReference>
<dbReference type="RefSeq" id="WP_184796395.1">
    <property type="nucleotide sequence ID" value="NZ_JACIIZ010000001.1"/>
</dbReference>
<evidence type="ECO:0000313" key="2">
    <source>
        <dbReference type="EMBL" id="MBB6249548.1"/>
    </source>
</evidence>